<feature type="coiled-coil region" evidence="5">
    <location>
        <begin position="85"/>
        <end position="112"/>
    </location>
</feature>
<dbReference type="RefSeq" id="WP_085511098.1">
    <property type="nucleotide sequence ID" value="NZ_FXAP01000002.1"/>
</dbReference>
<evidence type="ECO:0000256" key="2">
    <source>
        <dbReference type="ARBA" id="ARBA00023015"/>
    </source>
</evidence>
<keyword evidence="8" id="KW-1185">Reference proteome</keyword>
<dbReference type="InterPro" id="IPR000551">
    <property type="entry name" value="MerR-type_HTH_dom"/>
</dbReference>
<dbReference type="InterPro" id="IPR047057">
    <property type="entry name" value="MerR_fam"/>
</dbReference>
<evidence type="ECO:0000256" key="3">
    <source>
        <dbReference type="ARBA" id="ARBA00023125"/>
    </source>
</evidence>
<dbReference type="Proteomes" id="UP000266915">
    <property type="component" value="Unassembled WGS sequence"/>
</dbReference>
<dbReference type="PROSITE" id="PS50937">
    <property type="entry name" value="HTH_MERR_2"/>
    <property type="match status" value="1"/>
</dbReference>
<dbReference type="PANTHER" id="PTHR30204:SF69">
    <property type="entry name" value="MERR-FAMILY TRANSCRIPTIONAL REGULATOR"/>
    <property type="match status" value="1"/>
</dbReference>
<dbReference type="InterPro" id="IPR009061">
    <property type="entry name" value="DNA-bd_dom_put_sf"/>
</dbReference>
<feature type="domain" description="HTH merR-type" evidence="6">
    <location>
        <begin position="1"/>
        <end position="68"/>
    </location>
</feature>
<gene>
    <name evidence="7" type="ORF">EDD42_3342</name>
</gene>
<dbReference type="SUPFAM" id="SSF46955">
    <property type="entry name" value="Putative DNA-binding domain"/>
    <property type="match status" value="1"/>
</dbReference>
<name>A0A3N2C6U4_9MICO</name>
<evidence type="ECO:0000256" key="5">
    <source>
        <dbReference type="SAM" id="Coils"/>
    </source>
</evidence>
<reference evidence="7 8" key="1">
    <citation type="submission" date="2018-11" db="EMBL/GenBank/DDBJ databases">
        <title>Sequencing the genomes of 1000 actinobacteria strains.</title>
        <authorList>
            <person name="Klenk H.-P."/>
        </authorList>
    </citation>
    <scope>NUCLEOTIDE SEQUENCE [LARGE SCALE GENOMIC DNA]</scope>
    <source>
        <strain evidence="7 8">DSM 14012</strain>
    </source>
</reference>
<dbReference type="GO" id="GO:0003677">
    <property type="term" value="F:DNA binding"/>
    <property type="evidence" value="ECO:0007669"/>
    <property type="project" value="UniProtKB-KW"/>
</dbReference>
<protein>
    <submittedName>
        <fullName evidence="7">MerR family redox-sensitive transcriptional activator SoxR</fullName>
    </submittedName>
</protein>
<dbReference type="Pfam" id="PF13411">
    <property type="entry name" value="MerR_1"/>
    <property type="match status" value="1"/>
</dbReference>
<evidence type="ECO:0000256" key="1">
    <source>
        <dbReference type="ARBA" id="ARBA00022491"/>
    </source>
</evidence>
<keyword evidence="3" id="KW-0238">DNA-binding</keyword>
<keyword evidence="2" id="KW-0805">Transcription regulation</keyword>
<keyword evidence="5" id="KW-0175">Coiled coil</keyword>
<proteinExistence type="predicted"/>
<keyword evidence="4" id="KW-0804">Transcription</keyword>
<keyword evidence="1" id="KW-0678">Repressor</keyword>
<evidence type="ECO:0000313" key="7">
    <source>
        <dbReference type="EMBL" id="ROR83235.1"/>
    </source>
</evidence>
<organism evidence="7 8">
    <name type="scientific">Plantibacter flavus</name>
    <dbReference type="NCBI Taxonomy" id="150123"/>
    <lineage>
        <taxon>Bacteria</taxon>
        <taxon>Bacillati</taxon>
        <taxon>Actinomycetota</taxon>
        <taxon>Actinomycetes</taxon>
        <taxon>Micrococcales</taxon>
        <taxon>Microbacteriaceae</taxon>
        <taxon>Plantibacter</taxon>
    </lineage>
</organism>
<evidence type="ECO:0000256" key="4">
    <source>
        <dbReference type="ARBA" id="ARBA00023163"/>
    </source>
</evidence>
<evidence type="ECO:0000259" key="6">
    <source>
        <dbReference type="PROSITE" id="PS50937"/>
    </source>
</evidence>
<dbReference type="PROSITE" id="PS00552">
    <property type="entry name" value="HTH_MERR_1"/>
    <property type="match status" value="1"/>
</dbReference>
<dbReference type="Gene3D" id="1.10.1660.10">
    <property type="match status" value="1"/>
</dbReference>
<sequence>MRISEVSQRTGVASTALRYYESIGLITPGRTRNGYRDYDAAVLGRLDLIEASKELGLPLSEIGQHLRAMEDDSCTDVRDQLRPLLAERVRQIDQKRARLDELRARLDQAEHGLATCPDRDDHCSTECVFRTRTTPAADVS</sequence>
<dbReference type="EMBL" id="RKHL01000001">
    <property type="protein sequence ID" value="ROR83235.1"/>
    <property type="molecule type" value="Genomic_DNA"/>
</dbReference>
<dbReference type="PANTHER" id="PTHR30204">
    <property type="entry name" value="REDOX-CYCLING DRUG-SENSING TRANSCRIPTIONAL ACTIVATOR SOXR"/>
    <property type="match status" value="1"/>
</dbReference>
<dbReference type="PRINTS" id="PR00040">
    <property type="entry name" value="HTHMERR"/>
</dbReference>
<dbReference type="AlphaFoldDB" id="A0A3N2C6U4"/>
<dbReference type="GO" id="GO:0003700">
    <property type="term" value="F:DNA-binding transcription factor activity"/>
    <property type="evidence" value="ECO:0007669"/>
    <property type="project" value="InterPro"/>
</dbReference>
<comment type="caution">
    <text evidence="7">The sequence shown here is derived from an EMBL/GenBank/DDBJ whole genome shotgun (WGS) entry which is preliminary data.</text>
</comment>
<evidence type="ECO:0000313" key="8">
    <source>
        <dbReference type="Proteomes" id="UP000266915"/>
    </source>
</evidence>
<dbReference type="SMART" id="SM00422">
    <property type="entry name" value="HTH_MERR"/>
    <property type="match status" value="1"/>
</dbReference>
<accession>A0A3N2C6U4</accession>